<name>A0ABY3CRM6_9FLAO</name>
<feature type="transmembrane region" description="Helical" evidence="1">
    <location>
        <begin position="7"/>
        <end position="31"/>
    </location>
</feature>
<keyword evidence="1" id="KW-1133">Transmembrane helix</keyword>
<accession>A0ABY3CRM6</accession>
<comment type="caution">
    <text evidence="2">The sequence shown here is derived from an EMBL/GenBank/DDBJ whole genome shotgun (WGS) entry which is preliminary data.</text>
</comment>
<dbReference type="EMBL" id="VJZN01000002">
    <property type="protein sequence ID" value="TRX09888.1"/>
    <property type="molecule type" value="Genomic_DNA"/>
</dbReference>
<gene>
    <name evidence="2" type="ORF">FNW12_01880</name>
</gene>
<evidence type="ECO:0000313" key="2">
    <source>
        <dbReference type="EMBL" id="TRX09888.1"/>
    </source>
</evidence>
<reference evidence="2 3" key="1">
    <citation type="submission" date="2019-07" db="EMBL/GenBank/DDBJ databases">
        <title>Novel species of Flavobacterium.</title>
        <authorList>
            <person name="Liu Q."/>
            <person name="Xin Y.-H."/>
        </authorList>
    </citation>
    <scope>NUCLEOTIDE SEQUENCE [LARGE SCALE GENOMIC DNA]</scope>
    <source>
        <strain evidence="2 3">GSP39</strain>
    </source>
</reference>
<sequence>MKKSNSLFLTFKVIAVGLVTVIVVGLLLYIFNPIIKERFLTESNIKKKYADNVCLLSHDFAYAVHFPAEDGSINTIYLVKSENNEFDIWEADSIVNTANRVYATAFIIDSIGHCITSKYATMPWQNERDQNALKELFSKELNILPNDITVDGLSIRMAIQHVMQMNGIKTPEIICMPVKWTYDEYTETRFIIPRESNGSFPFRKLDLGETYLNNLEKGKPLYMLRFSKKDFSLGYPLDVSVKKLKLDHYEDYKTTFSEVNEWLPEGAPIFDLDQNLVGVYTRVNKQNSLYYVSSYLRSGSNDFQK</sequence>
<keyword evidence="3" id="KW-1185">Reference proteome</keyword>
<proteinExistence type="predicted"/>
<keyword evidence="1" id="KW-0472">Membrane</keyword>
<keyword evidence="1" id="KW-0812">Transmembrane</keyword>
<dbReference type="Proteomes" id="UP000318528">
    <property type="component" value="Unassembled WGS sequence"/>
</dbReference>
<protein>
    <submittedName>
        <fullName evidence="2">Uncharacterized protein</fullName>
    </submittedName>
</protein>
<evidence type="ECO:0000256" key="1">
    <source>
        <dbReference type="SAM" id="Phobius"/>
    </source>
</evidence>
<evidence type="ECO:0000313" key="3">
    <source>
        <dbReference type="Proteomes" id="UP000318528"/>
    </source>
</evidence>
<dbReference type="RefSeq" id="WP_143386636.1">
    <property type="nucleotide sequence ID" value="NZ_VJZM01000006.1"/>
</dbReference>
<organism evidence="2 3">
    <name type="scientific">Flavobacterium gawalongense</name>
    <dbReference type="NCBI Taxonomy" id="2594432"/>
    <lineage>
        <taxon>Bacteria</taxon>
        <taxon>Pseudomonadati</taxon>
        <taxon>Bacteroidota</taxon>
        <taxon>Flavobacteriia</taxon>
        <taxon>Flavobacteriales</taxon>
        <taxon>Flavobacteriaceae</taxon>
        <taxon>Flavobacterium</taxon>
    </lineage>
</organism>